<organism evidence="1 2">
    <name type="scientific">Lacticaseibacillus paracasei</name>
    <name type="common">Lactobacillus paracasei</name>
    <dbReference type="NCBI Taxonomy" id="1597"/>
    <lineage>
        <taxon>Bacteria</taxon>
        <taxon>Bacillati</taxon>
        <taxon>Bacillota</taxon>
        <taxon>Bacilli</taxon>
        <taxon>Lactobacillales</taxon>
        <taxon>Lactobacillaceae</taxon>
        <taxon>Lacticaseibacillus</taxon>
    </lineage>
</organism>
<protein>
    <submittedName>
        <fullName evidence="1">Uncharacterized protein</fullName>
    </submittedName>
</protein>
<evidence type="ECO:0000313" key="1">
    <source>
        <dbReference type="EMBL" id="RND85601.1"/>
    </source>
</evidence>
<comment type="caution">
    <text evidence="1">The sequence shown here is derived from an EMBL/GenBank/DDBJ whole genome shotgun (WGS) entry which is preliminary data.</text>
</comment>
<name>A0A422LD83_LACPA</name>
<proteinExistence type="predicted"/>
<sequence length="32" mass="3566">MAKDRPFRLKAAYVPVSKRASLRSALDVNFAS</sequence>
<reference evidence="1 2" key="1">
    <citation type="journal article" date="2018" name="Front. Microbiol.">
        <title>Conversion of Methionine to Cysteine in Lactobacillus paracasei Depends on the Highly Mobile cysK-ctl-cysE Gene Cluster.</title>
        <authorList>
            <person name="Wuthrich D."/>
            <person name="Irmler S."/>
            <person name="Berthoud H."/>
            <person name="Guggenbuhl B."/>
            <person name="Eugster E."/>
            <person name="Bruggmann R."/>
        </authorList>
    </citation>
    <scope>NUCLEOTIDE SEQUENCE [LARGE SCALE GENOMIC DNA]</scope>
    <source>
        <strain evidence="1 2">FAM18172</strain>
    </source>
</reference>
<dbReference type="Proteomes" id="UP000285532">
    <property type="component" value="Unassembled WGS sequence"/>
</dbReference>
<accession>A0A422LD83</accession>
<gene>
    <name evidence="1" type="ORF">FAM18172_01812</name>
</gene>
<dbReference type="AlphaFoldDB" id="A0A422LD83"/>
<dbReference type="EMBL" id="LKFU01000065">
    <property type="protein sequence ID" value="RND85601.1"/>
    <property type="molecule type" value="Genomic_DNA"/>
</dbReference>
<evidence type="ECO:0000313" key="2">
    <source>
        <dbReference type="Proteomes" id="UP000285532"/>
    </source>
</evidence>